<evidence type="ECO:0000256" key="3">
    <source>
        <dbReference type="ARBA" id="ARBA00004630"/>
    </source>
</evidence>
<dbReference type="AlphaFoldDB" id="A0A8W8P141"/>
<reference evidence="11" key="1">
    <citation type="submission" date="2022-08" db="UniProtKB">
        <authorList>
            <consortium name="EnsemblMetazoa"/>
        </authorList>
    </citation>
    <scope>IDENTIFICATION</scope>
    <source>
        <strain evidence="11">05x7-T-G4-1.051#20</strain>
    </source>
</reference>
<proteinExistence type="inferred from homology"/>
<dbReference type="GO" id="GO:0008270">
    <property type="term" value="F:zinc ion binding"/>
    <property type="evidence" value="ECO:0007669"/>
    <property type="project" value="TreeGrafter"/>
</dbReference>
<feature type="compositionally biased region" description="Pro residues" evidence="8">
    <location>
        <begin position="16"/>
        <end position="30"/>
    </location>
</feature>
<dbReference type="SMART" id="SM00714">
    <property type="entry name" value="LITAF"/>
    <property type="match status" value="1"/>
</dbReference>
<keyword evidence="12" id="KW-1185">Reference proteome</keyword>
<organism evidence="11 12">
    <name type="scientific">Magallana gigas</name>
    <name type="common">Pacific oyster</name>
    <name type="synonym">Crassostrea gigas</name>
    <dbReference type="NCBI Taxonomy" id="29159"/>
    <lineage>
        <taxon>Eukaryota</taxon>
        <taxon>Metazoa</taxon>
        <taxon>Spiralia</taxon>
        <taxon>Lophotrochozoa</taxon>
        <taxon>Mollusca</taxon>
        <taxon>Bivalvia</taxon>
        <taxon>Autobranchia</taxon>
        <taxon>Pteriomorphia</taxon>
        <taxon>Ostreida</taxon>
        <taxon>Ostreoidea</taxon>
        <taxon>Ostreidae</taxon>
        <taxon>Magallana</taxon>
    </lineage>
</organism>
<feature type="region of interest" description="Disordered" evidence="8">
    <location>
        <begin position="1"/>
        <end position="33"/>
    </location>
</feature>
<keyword evidence="5" id="KW-0479">Metal-binding</keyword>
<dbReference type="Pfam" id="PF10601">
    <property type="entry name" value="zf-LITAF-like"/>
    <property type="match status" value="1"/>
</dbReference>
<dbReference type="OrthoDB" id="5599753at2759"/>
<dbReference type="InterPro" id="IPR037519">
    <property type="entry name" value="LITAF_fam"/>
</dbReference>
<keyword evidence="9" id="KW-0812">Transmembrane</keyword>
<evidence type="ECO:0000256" key="5">
    <source>
        <dbReference type="ARBA" id="ARBA00022723"/>
    </source>
</evidence>
<evidence type="ECO:0000313" key="11">
    <source>
        <dbReference type="EnsemblMetazoa" id="G989.6:cds"/>
    </source>
</evidence>
<evidence type="ECO:0000256" key="4">
    <source>
        <dbReference type="ARBA" id="ARBA00005975"/>
    </source>
</evidence>
<dbReference type="EnsemblMetazoa" id="G989.6">
    <property type="protein sequence ID" value="G989.6:cds"/>
    <property type="gene ID" value="G989"/>
</dbReference>
<dbReference type="GO" id="GO:0005765">
    <property type="term" value="C:lysosomal membrane"/>
    <property type="evidence" value="ECO:0007669"/>
    <property type="project" value="UniProtKB-SubCell"/>
</dbReference>
<evidence type="ECO:0000313" key="12">
    <source>
        <dbReference type="Proteomes" id="UP000005408"/>
    </source>
</evidence>
<feature type="transmembrane region" description="Helical" evidence="9">
    <location>
        <begin position="100"/>
        <end position="122"/>
    </location>
</feature>
<evidence type="ECO:0000256" key="2">
    <source>
        <dbReference type="ARBA" id="ARBA00004481"/>
    </source>
</evidence>
<keyword evidence="6" id="KW-0862">Zinc</keyword>
<comment type="similarity">
    <text evidence="4">Belongs to the CDIP1/LITAF family.</text>
</comment>
<keyword evidence="9" id="KW-1133">Transmembrane helix</keyword>
<protein>
    <recommendedName>
        <fullName evidence="10">LITAF domain-containing protein</fullName>
    </recommendedName>
</protein>
<dbReference type="InterPro" id="IPR006629">
    <property type="entry name" value="LITAF"/>
</dbReference>
<dbReference type="RefSeq" id="XP_011444609.1">
    <property type="nucleotide sequence ID" value="XM_011446307.4"/>
</dbReference>
<dbReference type="EnsemblMetazoa" id="G989.2">
    <property type="protein sequence ID" value="G989.2:cds"/>
    <property type="gene ID" value="G989"/>
</dbReference>
<dbReference type="GO" id="GO:0031902">
    <property type="term" value="C:late endosome membrane"/>
    <property type="evidence" value="ECO:0007669"/>
    <property type="project" value="UniProtKB-SubCell"/>
</dbReference>
<evidence type="ECO:0000256" key="6">
    <source>
        <dbReference type="ARBA" id="ARBA00022833"/>
    </source>
</evidence>
<accession>A0A8W8P141</accession>
<dbReference type="PANTHER" id="PTHR23292">
    <property type="entry name" value="LIPOPOLYSACCHARIDE-INDUCED TUMOR NECROSIS FACTOR-ALPHA FACTOR"/>
    <property type="match status" value="1"/>
</dbReference>
<name>A0A8W8P141_MAGGI</name>
<evidence type="ECO:0000259" key="10">
    <source>
        <dbReference type="PROSITE" id="PS51837"/>
    </source>
</evidence>
<dbReference type="KEGG" id="crg:105340323"/>
<dbReference type="PROSITE" id="PS51837">
    <property type="entry name" value="LITAF"/>
    <property type="match status" value="1"/>
</dbReference>
<evidence type="ECO:0000256" key="9">
    <source>
        <dbReference type="SAM" id="Phobius"/>
    </source>
</evidence>
<evidence type="ECO:0000256" key="1">
    <source>
        <dbReference type="ARBA" id="ARBA00004414"/>
    </source>
</evidence>
<sequence>MSAPPPYPGAEKQGQGPPPPPSGYGPPPPAAGYQPMYGQPAAGYQPGYQPMTAGQSSVTVITQPGIMIAGQQFREHPVRTKCPACQAEVMTSTSFETGTFAWVIALVLCLFGLWLGCCLIPFCVDGCKDVVHSCPNCRHTIGKFNRM</sequence>
<comment type="subcellular location">
    <subcellularLocation>
        <location evidence="2">Endosome membrane</location>
        <topology evidence="2">Peripheral membrane protein</topology>
    </subcellularLocation>
    <subcellularLocation>
        <location evidence="1">Late endosome membrane</location>
    </subcellularLocation>
    <subcellularLocation>
        <location evidence="3">Lysosome membrane</location>
        <topology evidence="3">Peripheral membrane protein</topology>
        <orientation evidence="3">Cytoplasmic side</orientation>
    </subcellularLocation>
</comment>
<dbReference type="OMA" id="EFPVQCQ"/>
<dbReference type="Proteomes" id="UP000005408">
    <property type="component" value="Unassembled WGS sequence"/>
</dbReference>
<evidence type="ECO:0000256" key="7">
    <source>
        <dbReference type="ARBA" id="ARBA00023136"/>
    </source>
</evidence>
<dbReference type="GeneID" id="105340323"/>
<evidence type="ECO:0000256" key="8">
    <source>
        <dbReference type="SAM" id="MobiDB-lite"/>
    </source>
</evidence>
<feature type="domain" description="LITAF" evidence="10">
    <location>
        <begin position="62"/>
        <end position="146"/>
    </location>
</feature>
<dbReference type="PANTHER" id="PTHR23292:SF6">
    <property type="entry name" value="FI16602P1-RELATED"/>
    <property type="match status" value="1"/>
</dbReference>
<keyword evidence="7 9" id="KW-0472">Membrane</keyword>